<dbReference type="PROSITE" id="PS51186">
    <property type="entry name" value="GNAT"/>
    <property type="match status" value="1"/>
</dbReference>
<sequence length="152" mass="17100">MQIRLDDLSGPEIARFLQQHIEDMRSISPPESKHALDLEGLRQPQIRFWTVWDSNNLIGCGAIKALDPHHGEIKSMRTAAQYRGRGVASTLLQHILDQARQSGHKKVSLETGSMDFFAPARALYARHGFQICGPFAQYKDDPNSVFMTLDIA</sequence>
<feature type="domain" description="N-acetyltransferase" evidence="3">
    <location>
        <begin position="3"/>
        <end position="152"/>
    </location>
</feature>
<dbReference type="Pfam" id="PF00583">
    <property type="entry name" value="Acetyltransf_1"/>
    <property type="match status" value="1"/>
</dbReference>
<dbReference type="GO" id="GO:0016747">
    <property type="term" value="F:acyltransferase activity, transferring groups other than amino-acyl groups"/>
    <property type="evidence" value="ECO:0007669"/>
    <property type="project" value="InterPro"/>
</dbReference>
<comment type="caution">
    <text evidence="4">The sequence shown here is derived from an EMBL/GenBank/DDBJ whole genome shotgun (WGS) entry which is preliminary data.</text>
</comment>
<organism evidence="4 5">
    <name type="scientific">Bowmanella dokdonensis</name>
    <dbReference type="NCBI Taxonomy" id="751969"/>
    <lineage>
        <taxon>Bacteria</taxon>
        <taxon>Pseudomonadati</taxon>
        <taxon>Pseudomonadota</taxon>
        <taxon>Gammaproteobacteria</taxon>
        <taxon>Alteromonadales</taxon>
        <taxon>Alteromonadaceae</taxon>
        <taxon>Bowmanella</taxon>
    </lineage>
</organism>
<name>A0A939DR16_9ALTE</name>
<dbReference type="SUPFAM" id="SSF55729">
    <property type="entry name" value="Acyl-CoA N-acyltransferases (Nat)"/>
    <property type="match status" value="1"/>
</dbReference>
<dbReference type="InterPro" id="IPR000182">
    <property type="entry name" value="GNAT_dom"/>
</dbReference>
<dbReference type="CDD" id="cd04301">
    <property type="entry name" value="NAT_SF"/>
    <property type="match status" value="1"/>
</dbReference>
<keyword evidence="2" id="KW-0012">Acyltransferase</keyword>
<dbReference type="Gene3D" id="3.40.630.30">
    <property type="match status" value="1"/>
</dbReference>
<evidence type="ECO:0000313" key="4">
    <source>
        <dbReference type="EMBL" id="MBN7827242.1"/>
    </source>
</evidence>
<dbReference type="EMBL" id="JAFKCV010000015">
    <property type="protein sequence ID" value="MBN7827242.1"/>
    <property type="molecule type" value="Genomic_DNA"/>
</dbReference>
<evidence type="ECO:0000259" key="3">
    <source>
        <dbReference type="PROSITE" id="PS51186"/>
    </source>
</evidence>
<dbReference type="PANTHER" id="PTHR43877">
    <property type="entry name" value="AMINOALKYLPHOSPHONATE N-ACETYLTRANSFERASE-RELATED-RELATED"/>
    <property type="match status" value="1"/>
</dbReference>
<dbReference type="InterPro" id="IPR016181">
    <property type="entry name" value="Acyl_CoA_acyltransferase"/>
</dbReference>
<keyword evidence="1" id="KW-0808">Transferase</keyword>
<evidence type="ECO:0000256" key="2">
    <source>
        <dbReference type="ARBA" id="ARBA00023315"/>
    </source>
</evidence>
<evidence type="ECO:0000256" key="1">
    <source>
        <dbReference type="ARBA" id="ARBA00022679"/>
    </source>
</evidence>
<reference evidence="4" key="1">
    <citation type="submission" date="2021-03" db="EMBL/GenBank/DDBJ databases">
        <title>novel species isolated from a fishpond in China.</title>
        <authorList>
            <person name="Lu H."/>
            <person name="Cai Z."/>
        </authorList>
    </citation>
    <scope>NUCLEOTIDE SEQUENCE</scope>
    <source>
        <strain evidence="4">JCM 30855</strain>
    </source>
</reference>
<keyword evidence="5" id="KW-1185">Reference proteome</keyword>
<dbReference type="AlphaFoldDB" id="A0A939DR16"/>
<accession>A0A939DR16</accession>
<protein>
    <submittedName>
        <fullName evidence="4">GNAT family N-acetyltransferase</fullName>
    </submittedName>
</protein>
<proteinExistence type="predicted"/>
<dbReference type="PANTHER" id="PTHR43877:SF5">
    <property type="entry name" value="BLL8307 PROTEIN"/>
    <property type="match status" value="1"/>
</dbReference>
<dbReference type="Proteomes" id="UP000664654">
    <property type="component" value="Unassembled WGS sequence"/>
</dbReference>
<evidence type="ECO:0000313" key="5">
    <source>
        <dbReference type="Proteomes" id="UP000664654"/>
    </source>
</evidence>
<dbReference type="RefSeq" id="WP_206575351.1">
    <property type="nucleotide sequence ID" value="NZ_JAFKCV010000015.1"/>
</dbReference>
<dbReference type="InterPro" id="IPR050832">
    <property type="entry name" value="Bact_Acetyltransf"/>
</dbReference>
<gene>
    <name evidence="4" type="ORF">J0A66_18565</name>
</gene>